<dbReference type="InterPro" id="IPR051531">
    <property type="entry name" value="N-acetyltransferase"/>
</dbReference>
<accession>A0ABW8KA17</accession>
<dbReference type="Gene3D" id="3.40.630.30">
    <property type="match status" value="1"/>
</dbReference>
<dbReference type="RefSeq" id="WP_379984250.1">
    <property type="nucleotide sequence ID" value="NZ_JADIKD010000012.1"/>
</dbReference>
<dbReference type="InterPro" id="IPR000182">
    <property type="entry name" value="GNAT_dom"/>
</dbReference>
<dbReference type="SUPFAM" id="SSF55729">
    <property type="entry name" value="Acyl-CoA N-acyltransferases (Nat)"/>
    <property type="match status" value="1"/>
</dbReference>
<dbReference type="PANTHER" id="PTHR43792:SF1">
    <property type="entry name" value="N-ACETYLTRANSFERASE DOMAIN-CONTAINING PROTEIN"/>
    <property type="match status" value="1"/>
</dbReference>
<dbReference type="Proteomes" id="UP001620408">
    <property type="component" value="Unassembled WGS sequence"/>
</dbReference>
<dbReference type="InterPro" id="IPR016181">
    <property type="entry name" value="Acyl_CoA_acyltransferase"/>
</dbReference>
<comment type="caution">
    <text evidence="2">The sequence shown here is derived from an EMBL/GenBank/DDBJ whole genome shotgun (WGS) entry which is preliminary data.</text>
</comment>
<keyword evidence="3" id="KW-1185">Reference proteome</keyword>
<evidence type="ECO:0000313" key="2">
    <source>
        <dbReference type="EMBL" id="MFK2919720.1"/>
    </source>
</evidence>
<reference evidence="2 3" key="1">
    <citation type="submission" date="2020-10" db="EMBL/GenBank/DDBJ databases">
        <title>Phylogeny of dyella-like bacteria.</title>
        <authorList>
            <person name="Fu J."/>
        </authorList>
    </citation>
    <scope>NUCLEOTIDE SEQUENCE [LARGE SCALE GENOMIC DNA]</scope>
    <source>
        <strain evidence="2 3">BB4</strain>
    </source>
</reference>
<evidence type="ECO:0000313" key="3">
    <source>
        <dbReference type="Proteomes" id="UP001620408"/>
    </source>
</evidence>
<dbReference type="Pfam" id="PF13302">
    <property type="entry name" value="Acetyltransf_3"/>
    <property type="match status" value="1"/>
</dbReference>
<gene>
    <name evidence="2" type="ORF">ISS97_20835</name>
</gene>
<dbReference type="EMBL" id="JADIKD010000012">
    <property type="protein sequence ID" value="MFK2919720.1"/>
    <property type="molecule type" value="Genomic_DNA"/>
</dbReference>
<feature type="domain" description="N-acetyltransferase" evidence="1">
    <location>
        <begin position="8"/>
        <end position="171"/>
    </location>
</feature>
<organism evidence="2 3">
    <name type="scientific">Dyella koreensis</name>
    <dbReference type="NCBI Taxonomy" id="311235"/>
    <lineage>
        <taxon>Bacteria</taxon>
        <taxon>Pseudomonadati</taxon>
        <taxon>Pseudomonadota</taxon>
        <taxon>Gammaproteobacteria</taxon>
        <taxon>Lysobacterales</taxon>
        <taxon>Rhodanobacteraceae</taxon>
        <taxon>Dyella</taxon>
    </lineage>
</organism>
<sequence>MHLETQRLRIDALRDEDAEALFAYRGDPAVARYQGWWPASLADTEAWIGSQATMPASGHWYQRAIRLAGEDRLIGDMGVRLPVADEAAEFGISIAPLHQGQGYAREAVRALLDWLLVEMKQRRVCASVDPRNQASVALLRSLGLRQEAHFRQSLQLRGEWVDDVVFALLATEWPSGAL</sequence>
<protein>
    <submittedName>
        <fullName evidence="2">GNAT family N-acetyltransferase</fullName>
    </submittedName>
</protein>
<evidence type="ECO:0000259" key="1">
    <source>
        <dbReference type="PROSITE" id="PS51186"/>
    </source>
</evidence>
<proteinExistence type="predicted"/>
<name>A0ABW8KA17_9GAMM</name>
<dbReference type="PROSITE" id="PS51186">
    <property type="entry name" value="GNAT"/>
    <property type="match status" value="1"/>
</dbReference>
<dbReference type="PANTHER" id="PTHR43792">
    <property type="entry name" value="GNAT FAMILY, PUTATIVE (AFU_ORTHOLOGUE AFUA_3G00765)-RELATED-RELATED"/>
    <property type="match status" value="1"/>
</dbReference>